<dbReference type="PANTHER" id="PTHR22916:SF3">
    <property type="entry name" value="UDP-GLCNAC:BETAGAL BETA-1,3-N-ACETYLGLUCOSAMINYLTRANSFERASE-LIKE PROTEIN 1"/>
    <property type="match status" value="1"/>
</dbReference>
<dbReference type="InterPro" id="IPR029044">
    <property type="entry name" value="Nucleotide-diphossugar_trans"/>
</dbReference>
<dbReference type="PANTHER" id="PTHR22916">
    <property type="entry name" value="GLYCOSYLTRANSFERASE"/>
    <property type="match status" value="1"/>
</dbReference>
<dbReference type="CDD" id="cd04196">
    <property type="entry name" value="GT_2_like_d"/>
    <property type="match status" value="1"/>
</dbReference>
<evidence type="ECO:0000259" key="2">
    <source>
        <dbReference type="Pfam" id="PF00535"/>
    </source>
</evidence>
<evidence type="ECO:0000313" key="4">
    <source>
        <dbReference type="Proteomes" id="UP000814074"/>
    </source>
</evidence>
<evidence type="ECO:0000256" key="1">
    <source>
        <dbReference type="ARBA" id="ARBA00022519"/>
    </source>
</evidence>
<dbReference type="SUPFAM" id="SSF53448">
    <property type="entry name" value="Nucleotide-diphospho-sugar transferases"/>
    <property type="match status" value="1"/>
</dbReference>
<feature type="domain" description="Glycosyltransferase 2-like" evidence="2">
    <location>
        <begin position="1"/>
        <end position="108"/>
    </location>
</feature>
<keyword evidence="1" id="KW-1003">Cell membrane</keyword>
<protein>
    <submittedName>
        <fullName evidence="3">Glycosyltransferase</fullName>
    </submittedName>
</protein>
<keyword evidence="4" id="KW-1185">Reference proteome</keyword>
<dbReference type="InterPro" id="IPR001173">
    <property type="entry name" value="Glyco_trans_2-like"/>
</dbReference>
<gene>
    <name evidence="3" type="ORF">GIW47_26425</name>
</gene>
<dbReference type="EMBL" id="WKDU01000049">
    <property type="protein sequence ID" value="MCF5156137.1"/>
    <property type="molecule type" value="Genomic_DNA"/>
</dbReference>
<sequence>MCTYNGASFLREQLESFNDQTFTHWTLYVSDDGSTDETRLILSEFQQRWDAGRVLVFEGPHQGFAKNFISLLQRSQVSAQYYAFSDQDDIWFNDKLERSLAHMVRLAPDQPALYCSRTQLVDAARRTVGYSPLFTRPPSFQNALVQSLAGANTMMINAAARELIMQLPPDAEIVAHDWLAYILVTGCGGTAIYDAEPSLQYRQHGDNLIGANTSFKQMLHRFGKMLSGRLVTWNDTNLTLLRTFKAGLTPQNRSILEHFERARRSGLTSRLRALHRSGVYRQTFAGNITLTVAAFLARI</sequence>
<dbReference type="Gene3D" id="3.90.550.10">
    <property type="entry name" value="Spore Coat Polysaccharide Biosynthesis Protein SpsA, Chain A"/>
    <property type="match status" value="1"/>
</dbReference>
<proteinExistence type="predicted"/>
<accession>A0ABS9FVH8</accession>
<dbReference type="Proteomes" id="UP000814074">
    <property type="component" value="Unassembled WGS sequence"/>
</dbReference>
<organism evidence="3 4">
    <name type="scientific">Pseudomonas lactis</name>
    <dbReference type="NCBI Taxonomy" id="1615674"/>
    <lineage>
        <taxon>Bacteria</taxon>
        <taxon>Pseudomonadati</taxon>
        <taxon>Pseudomonadota</taxon>
        <taxon>Gammaproteobacteria</taxon>
        <taxon>Pseudomonadales</taxon>
        <taxon>Pseudomonadaceae</taxon>
        <taxon>Pseudomonas</taxon>
    </lineage>
</organism>
<keyword evidence="1" id="KW-0472">Membrane</keyword>
<keyword evidence="1" id="KW-0997">Cell inner membrane</keyword>
<evidence type="ECO:0000313" key="3">
    <source>
        <dbReference type="EMBL" id="MCF5156137.1"/>
    </source>
</evidence>
<reference evidence="3 4" key="1">
    <citation type="submission" date="2019-11" db="EMBL/GenBank/DDBJ databases">
        <title>Epiphytic Pseudomonas syringae from cherry orchards.</title>
        <authorList>
            <person name="Hulin M.T."/>
        </authorList>
    </citation>
    <scope>NUCLEOTIDE SEQUENCE [LARGE SCALE GENOMIC DNA]</scope>
    <source>
        <strain evidence="3 4">PA-6-3B</strain>
    </source>
</reference>
<name>A0ABS9FVH8_9PSED</name>
<comment type="caution">
    <text evidence="3">The sequence shown here is derived from an EMBL/GenBank/DDBJ whole genome shotgun (WGS) entry which is preliminary data.</text>
</comment>
<dbReference type="Pfam" id="PF00535">
    <property type="entry name" value="Glycos_transf_2"/>
    <property type="match status" value="1"/>
</dbReference>